<evidence type="ECO:0000313" key="2">
    <source>
        <dbReference type="Proteomes" id="UP000516571"/>
    </source>
</evidence>
<accession>A0A7L5CEF0</accession>
<proteinExistence type="predicted"/>
<protein>
    <submittedName>
        <fullName evidence="1">Uncharacterized protein</fullName>
    </submittedName>
</protein>
<gene>
    <name evidence="1" type="ORF">vBSenI1_175</name>
</gene>
<dbReference type="EMBL" id="MT233524">
    <property type="protein sequence ID" value="QJA17928.1"/>
    <property type="molecule type" value="Genomic_DNA"/>
</dbReference>
<name>A0A7L5CEF0_9CAUD</name>
<organism evidence="1 2">
    <name type="scientific">Salmonella phage vB_Sen_I1</name>
    <dbReference type="NCBI Taxonomy" id="2723910"/>
    <lineage>
        <taxon>Viruses</taxon>
        <taxon>Duplodnaviria</taxon>
        <taxon>Heunggongvirae</taxon>
        <taxon>Uroviricota</taxon>
        <taxon>Caudoviricetes</taxon>
        <taxon>Demerecviridae</taxon>
        <taxon>Markadamsvirinae</taxon>
        <taxon>Tequintavirus</taxon>
        <taxon>Tequintavirus tvI1</taxon>
    </lineage>
</organism>
<reference evidence="1 2" key="1">
    <citation type="submission" date="2020-03" db="EMBL/GenBank/DDBJ databases">
        <authorList>
            <person name="Grabski M.Z."/>
        </authorList>
    </citation>
    <scope>NUCLEOTIDE SEQUENCE [LARGE SCALE GENOMIC DNA]</scope>
    <source>
        <strain evidence="2">vB_Sen_I1</strain>
    </source>
</reference>
<dbReference type="Proteomes" id="UP000516571">
    <property type="component" value="Segment"/>
</dbReference>
<sequence>MPPTRNCLVSAAGLEPATRIIQGSHATNCATHCLFLLTHFIRYIIQRIK</sequence>
<keyword evidence="2" id="KW-1185">Reference proteome</keyword>
<evidence type="ECO:0000313" key="1">
    <source>
        <dbReference type="EMBL" id="QJA17928.1"/>
    </source>
</evidence>